<feature type="compositionally biased region" description="Polar residues" evidence="1">
    <location>
        <begin position="488"/>
        <end position="500"/>
    </location>
</feature>
<dbReference type="InterPro" id="IPR025486">
    <property type="entry name" value="DUF4378"/>
</dbReference>
<organism evidence="2 3">
    <name type="scientific">Nelumbo nucifera</name>
    <name type="common">Sacred lotus</name>
    <dbReference type="NCBI Taxonomy" id="4432"/>
    <lineage>
        <taxon>Eukaryota</taxon>
        <taxon>Viridiplantae</taxon>
        <taxon>Streptophyta</taxon>
        <taxon>Embryophyta</taxon>
        <taxon>Tracheophyta</taxon>
        <taxon>Spermatophyta</taxon>
        <taxon>Magnoliopsida</taxon>
        <taxon>Proteales</taxon>
        <taxon>Nelumbonaceae</taxon>
        <taxon>Nelumbo</taxon>
    </lineage>
</organism>
<feature type="compositionally biased region" description="Low complexity" evidence="1">
    <location>
        <begin position="390"/>
        <end position="404"/>
    </location>
</feature>
<dbReference type="PANTHER" id="PTHR37751:SF1">
    <property type="entry name" value="LOW PROTEIN: M-PHASE INDUCER PHOSPHATASE-LIKE PROTEIN"/>
    <property type="match status" value="1"/>
</dbReference>
<keyword evidence="2" id="KW-1185">Reference proteome</keyword>
<dbReference type="KEGG" id="nnu:104596220"/>
<feature type="region of interest" description="Disordered" evidence="1">
    <location>
        <begin position="253"/>
        <end position="278"/>
    </location>
</feature>
<evidence type="ECO:0000313" key="3">
    <source>
        <dbReference type="RefSeq" id="XP_010255592.1"/>
    </source>
</evidence>
<evidence type="ECO:0000256" key="1">
    <source>
        <dbReference type="SAM" id="MobiDB-lite"/>
    </source>
</evidence>
<evidence type="ECO:0000313" key="2">
    <source>
        <dbReference type="Proteomes" id="UP000189703"/>
    </source>
</evidence>
<dbReference type="FunCoup" id="A0A1U7ZN94">
    <property type="interactions" value="503"/>
</dbReference>
<protein>
    <submittedName>
        <fullName evidence="3">Uncharacterized protein LOC104596220</fullName>
    </submittedName>
</protein>
<dbReference type="Proteomes" id="UP000189703">
    <property type="component" value="Unplaced"/>
</dbReference>
<feature type="compositionally biased region" description="Low complexity" evidence="1">
    <location>
        <begin position="412"/>
        <end position="424"/>
    </location>
</feature>
<dbReference type="OrthoDB" id="1939700at2759"/>
<dbReference type="AlphaFoldDB" id="A0A1U7ZN94"/>
<dbReference type="Pfam" id="PF14309">
    <property type="entry name" value="DUF4378"/>
    <property type="match status" value="1"/>
</dbReference>
<proteinExistence type="predicted"/>
<gene>
    <name evidence="3" type="primary">LOC104596220</name>
</gene>
<name>A0A1U7ZN94_NELNU</name>
<sequence>MGREWYWSRSTKRVDRESPGCISAVLQFFDFHHFPCTLQPPSFKADSFLQEDLTILKGVEAPRNSLESEEESFMGSASFSSIMKEEDSDIPIGIQLGTKQVTVRGRAAAKARMEELSSESSSSPWTTKSPNLVARLMGLDILPDNFSPCSSFSSSTHIVRSNSLGRPYHHQLLQERNACAAVKRDIRSRRPLQSRTNFIDSEVAGTRSLPDTPRISSARRSDVEHRLSLQINKENLLPTEDFGYIGRVSRDSVPCSPYSTKSKRKEWRHDDENRSPRHYARQIVKQVKERVGRKIGLDIINTTSTRTRANEGENALTTKSKKTRRLTKQADESSPSKHSTPTCSPRLRFMETTKSAGMITSSPTHEHQTSHSPRPYRPSSPPSPCPPPLQSTVQSSSLSSSASVCADNQLQSPKAANAAAAASKPKPKPLPLRQQTANKCKKGSSTERFTQRLKKPPQATETIRNVREGALTREPPNKANVSEKKNNKTPLSNDFVNITVPSFVPFNKEQQPQQPSSQAPVVHRIAQDSKRCSQLSSGSSLTYESHRQEQSLVHQDDNNNNNDSSNGGDAEFEYVFKILKRTGIDRDTLVSFTRWFSPSHPLDPSIFHHLEQSYLQDKENPNNFLLLLHLGGESGGGGGSPLKHRWNRKLLFHLVDEILGDVLRPLLNTKPWLSCICIDNGGDCTSPYSVMTGSQLLDRLWTQIRSYPCANCQVLQDIDALIDKDLPHTNVRTVLPFSEEGESIVFEIERDILDSLVHETAAVSFALF</sequence>
<feature type="compositionally biased region" description="Low complexity" evidence="1">
    <location>
        <begin position="558"/>
        <end position="567"/>
    </location>
</feature>
<dbReference type="OMA" id="EYQYITT"/>
<dbReference type="Pfam" id="PF14383">
    <property type="entry name" value="VARLMGL"/>
    <property type="match status" value="1"/>
</dbReference>
<dbReference type="eggNOG" id="ENOG502RST5">
    <property type="taxonomic scope" value="Eukaryota"/>
</dbReference>
<accession>A0A1U7ZN94</accession>
<dbReference type="InterPro" id="IPR032795">
    <property type="entry name" value="DUF3741-assoc"/>
</dbReference>
<dbReference type="GeneID" id="104596220"/>
<feature type="compositionally biased region" description="Polar residues" evidence="1">
    <location>
        <begin position="352"/>
        <end position="363"/>
    </location>
</feature>
<feature type="compositionally biased region" description="Pro residues" evidence="1">
    <location>
        <begin position="375"/>
        <end position="389"/>
    </location>
</feature>
<feature type="compositionally biased region" description="Basic and acidic residues" evidence="1">
    <location>
        <begin position="544"/>
        <end position="557"/>
    </location>
</feature>
<reference evidence="3" key="1">
    <citation type="submission" date="2025-08" db="UniProtKB">
        <authorList>
            <consortium name="RefSeq"/>
        </authorList>
    </citation>
    <scope>IDENTIFICATION</scope>
</reference>
<feature type="region of interest" description="Disordered" evidence="1">
    <location>
        <begin position="306"/>
        <end position="567"/>
    </location>
</feature>
<dbReference type="PANTHER" id="PTHR37751">
    <property type="entry name" value="LOW PROTEIN: M-PHASE INDUCER PHOSPHATASE-LIKE PROTEIN"/>
    <property type="match status" value="1"/>
</dbReference>
<dbReference type="RefSeq" id="XP_010255592.1">
    <property type="nucleotide sequence ID" value="XM_010257290.2"/>
</dbReference>
<feature type="compositionally biased region" description="Polar residues" evidence="1">
    <location>
        <begin position="532"/>
        <end position="543"/>
    </location>
</feature>